<reference evidence="2" key="1">
    <citation type="journal article" date="2019" name="Int. J. Syst. Evol. Microbiol.">
        <title>The Global Catalogue of Microorganisms (GCM) 10K type strain sequencing project: providing services to taxonomists for standard genome sequencing and annotation.</title>
        <authorList>
            <consortium name="The Broad Institute Genomics Platform"/>
            <consortium name="The Broad Institute Genome Sequencing Center for Infectious Disease"/>
            <person name="Wu L."/>
            <person name="Ma J."/>
        </authorList>
    </citation>
    <scope>NUCLEOTIDE SEQUENCE [LARGE SCALE GENOMIC DNA]</scope>
    <source>
        <strain evidence="2">JCM 17458</strain>
    </source>
</reference>
<name>A0ABP8EFF8_9MICO</name>
<evidence type="ECO:0000313" key="1">
    <source>
        <dbReference type="EMBL" id="GAA4282712.1"/>
    </source>
</evidence>
<organism evidence="1 2">
    <name type="scientific">Brevibacterium daeguense</name>
    <dbReference type="NCBI Taxonomy" id="909936"/>
    <lineage>
        <taxon>Bacteria</taxon>
        <taxon>Bacillati</taxon>
        <taxon>Actinomycetota</taxon>
        <taxon>Actinomycetes</taxon>
        <taxon>Micrococcales</taxon>
        <taxon>Brevibacteriaceae</taxon>
        <taxon>Brevibacterium</taxon>
    </lineage>
</organism>
<comment type="caution">
    <text evidence="1">The sequence shown here is derived from an EMBL/GenBank/DDBJ whole genome shotgun (WGS) entry which is preliminary data.</text>
</comment>
<evidence type="ECO:0000313" key="2">
    <source>
        <dbReference type="Proteomes" id="UP001501586"/>
    </source>
</evidence>
<accession>A0ABP8EFF8</accession>
<dbReference type="EMBL" id="BAABAZ010000003">
    <property type="protein sequence ID" value="GAA4282712.1"/>
    <property type="molecule type" value="Genomic_DNA"/>
</dbReference>
<sequence length="165" mass="18355">MRSPDDQEGRSKSEVVDLVRSARDLMLHRVDEDLCVDSVPATLIDVDPGGRFWFRHWVNSGDFDGELDPRPGTLTLNADRARVVVHGQVTPDIEASETEGVDTEWRATAEIGCLRPVILKFVPRVAQIWDCASLPPVVVAWDAEPAAGSVIEVDFVKRRANRRVV</sequence>
<protein>
    <recommendedName>
        <fullName evidence="3">Pyridoxamine 5'-phosphate oxidase family protein</fullName>
    </recommendedName>
</protein>
<gene>
    <name evidence="1" type="ORF">GCM10022261_02430</name>
</gene>
<keyword evidence="2" id="KW-1185">Reference proteome</keyword>
<proteinExistence type="predicted"/>
<dbReference type="Proteomes" id="UP001501586">
    <property type="component" value="Unassembled WGS sequence"/>
</dbReference>
<evidence type="ECO:0008006" key="3">
    <source>
        <dbReference type="Google" id="ProtNLM"/>
    </source>
</evidence>